<dbReference type="OrthoDB" id="2356897at2"/>
<dbReference type="GO" id="GO:0005524">
    <property type="term" value="F:ATP binding"/>
    <property type="evidence" value="ECO:0007669"/>
    <property type="project" value="InterPro"/>
</dbReference>
<evidence type="ECO:0000259" key="2">
    <source>
        <dbReference type="Pfam" id="PF05362"/>
    </source>
</evidence>
<organism evidence="4 5">
    <name type="scientific">Paenibacillus lutimineralis</name>
    <dbReference type="NCBI Taxonomy" id="2707005"/>
    <lineage>
        <taxon>Bacteria</taxon>
        <taxon>Bacillati</taxon>
        <taxon>Bacillota</taxon>
        <taxon>Bacilli</taxon>
        <taxon>Bacillales</taxon>
        <taxon>Paenibacillaceae</taxon>
        <taxon>Paenibacillus</taxon>
    </lineage>
</organism>
<evidence type="ECO:0000313" key="5">
    <source>
        <dbReference type="Proteomes" id="UP000270678"/>
    </source>
</evidence>
<dbReference type="Proteomes" id="UP000270678">
    <property type="component" value="Chromosome"/>
</dbReference>
<dbReference type="SUPFAM" id="SSF54211">
    <property type="entry name" value="Ribosomal protein S5 domain 2-like"/>
    <property type="match status" value="1"/>
</dbReference>
<evidence type="ECO:0000256" key="1">
    <source>
        <dbReference type="SAM" id="Phobius"/>
    </source>
</evidence>
<dbReference type="InterPro" id="IPR020568">
    <property type="entry name" value="Ribosomal_Su5_D2-typ_SF"/>
</dbReference>
<evidence type="ECO:0000259" key="3">
    <source>
        <dbReference type="Pfam" id="PF13180"/>
    </source>
</evidence>
<name>A0A3S9V0V9_9BACL</name>
<dbReference type="GO" id="GO:0004176">
    <property type="term" value="F:ATP-dependent peptidase activity"/>
    <property type="evidence" value="ECO:0007669"/>
    <property type="project" value="InterPro"/>
</dbReference>
<accession>A0A3S9V0V9</accession>
<feature type="domain" description="Lon proteolytic" evidence="2">
    <location>
        <begin position="239"/>
        <end position="333"/>
    </location>
</feature>
<dbReference type="Gene3D" id="2.30.42.10">
    <property type="match status" value="1"/>
</dbReference>
<keyword evidence="1" id="KW-1133">Transmembrane helix</keyword>
<dbReference type="Gene3D" id="3.30.230.10">
    <property type="match status" value="1"/>
</dbReference>
<evidence type="ECO:0000313" key="4">
    <source>
        <dbReference type="EMBL" id="AZS16156.1"/>
    </source>
</evidence>
<dbReference type="GO" id="GO:0004252">
    <property type="term" value="F:serine-type endopeptidase activity"/>
    <property type="evidence" value="ECO:0007669"/>
    <property type="project" value="InterPro"/>
</dbReference>
<proteinExistence type="predicted"/>
<dbReference type="GO" id="GO:0030163">
    <property type="term" value="P:protein catabolic process"/>
    <property type="evidence" value="ECO:0007669"/>
    <property type="project" value="InterPro"/>
</dbReference>
<reference evidence="5" key="1">
    <citation type="submission" date="2018-12" db="EMBL/GenBank/DDBJ databases">
        <title>Complete genome sequence of Paenibacillus sp. MBLB1234.</title>
        <authorList>
            <person name="Nam Y.-D."/>
            <person name="Kang J."/>
            <person name="Chung W.-H."/>
            <person name="Park Y.S."/>
        </authorList>
    </citation>
    <scope>NUCLEOTIDE SEQUENCE [LARGE SCALE GENOMIC DNA]</scope>
    <source>
        <strain evidence="5">MBLB1234</strain>
    </source>
</reference>
<dbReference type="InterPro" id="IPR014721">
    <property type="entry name" value="Ribsml_uS5_D2-typ_fold_subgr"/>
</dbReference>
<dbReference type="InterPro" id="IPR001478">
    <property type="entry name" value="PDZ"/>
</dbReference>
<feature type="transmembrane region" description="Helical" evidence="1">
    <location>
        <begin position="7"/>
        <end position="28"/>
    </location>
</feature>
<dbReference type="PANTHER" id="PTHR10046">
    <property type="entry name" value="ATP DEPENDENT LON PROTEASE FAMILY MEMBER"/>
    <property type="match status" value="1"/>
</dbReference>
<dbReference type="SUPFAM" id="SSF50156">
    <property type="entry name" value="PDZ domain-like"/>
    <property type="match status" value="1"/>
</dbReference>
<sequence length="341" mass="37620">MRSNKSVVIKVTLYLITLVVLVYVMVYMPTPYMINQPGLAEEIKPMVSIPAADPEEKGTFMLTTVSVSYANLAMLATAQFNRNAEIVRKEPDRNEEEYETQQKYYMSSSQSSAIMAAYHLANIDYDIVPEYVFIVGLYKAVAPKGDFHPGDIIRKVDGQSIGKFEDLSALMAEKKPGDQVSIQLERKNNTLDEQVELIDISENKDGSKAGLGVSIGEVRKVDPAVEDQEVKFVDTRIGGPSAGLMFTLEIYNQLTPGDLSKGYRIAGTGTIAEDGTIGEIGGVQFKIVAAEKQHADIFFVPMNNYEVAKAKADQIGSKMKLVKVQTAQEALEYLRQLDPKA</sequence>
<dbReference type="KEGG" id="plut:EI981_18065"/>
<keyword evidence="1" id="KW-0812">Transmembrane</keyword>
<dbReference type="Pfam" id="PF05362">
    <property type="entry name" value="Lon_C"/>
    <property type="match status" value="1"/>
</dbReference>
<dbReference type="Pfam" id="PF13180">
    <property type="entry name" value="PDZ_2"/>
    <property type="match status" value="1"/>
</dbReference>
<dbReference type="InterPro" id="IPR036034">
    <property type="entry name" value="PDZ_sf"/>
</dbReference>
<keyword evidence="5" id="KW-1185">Reference proteome</keyword>
<dbReference type="AlphaFoldDB" id="A0A3S9V0V9"/>
<feature type="domain" description="PDZ" evidence="3">
    <location>
        <begin position="141"/>
        <end position="197"/>
    </location>
</feature>
<keyword evidence="1" id="KW-0472">Membrane</keyword>
<dbReference type="NCBIfam" id="NF041438">
    <property type="entry name" value="SepM_fam_S16"/>
    <property type="match status" value="1"/>
</dbReference>
<dbReference type="InterPro" id="IPR027065">
    <property type="entry name" value="Lon_Prtase"/>
</dbReference>
<gene>
    <name evidence="4" type="ORF">EI981_18065</name>
</gene>
<dbReference type="RefSeq" id="WP_127000483.1">
    <property type="nucleotide sequence ID" value="NZ_CP034346.1"/>
</dbReference>
<dbReference type="InterPro" id="IPR008269">
    <property type="entry name" value="Lon_proteolytic"/>
</dbReference>
<dbReference type="GO" id="GO:0006508">
    <property type="term" value="P:proteolysis"/>
    <property type="evidence" value="ECO:0007669"/>
    <property type="project" value="InterPro"/>
</dbReference>
<protein>
    <submittedName>
        <fullName evidence="4">PDZ domain-containing protein</fullName>
    </submittedName>
</protein>
<dbReference type="EMBL" id="CP034346">
    <property type="protein sequence ID" value="AZS16156.1"/>
    <property type="molecule type" value="Genomic_DNA"/>
</dbReference>